<name>A0A6V8NAX9_9BACT</name>
<dbReference type="InterPro" id="IPR029044">
    <property type="entry name" value="Nucleotide-diphossugar_trans"/>
</dbReference>
<evidence type="ECO:0000313" key="3">
    <source>
        <dbReference type="Proteomes" id="UP000587586"/>
    </source>
</evidence>
<evidence type="ECO:0000259" key="1">
    <source>
        <dbReference type="Pfam" id="PF00535"/>
    </source>
</evidence>
<dbReference type="Proteomes" id="UP000587586">
    <property type="component" value="Unassembled WGS sequence"/>
</dbReference>
<proteinExistence type="predicted"/>
<organism evidence="2 3">
    <name type="scientific">Geomonas limicola</name>
    <dbReference type="NCBI Taxonomy" id="2740186"/>
    <lineage>
        <taxon>Bacteria</taxon>
        <taxon>Pseudomonadati</taxon>
        <taxon>Thermodesulfobacteriota</taxon>
        <taxon>Desulfuromonadia</taxon>
        <taxon>Geobacterales</taxon>
        <taxon>Geobacteraceae</taxon>
        <taxon>Geomonas</taxon>
    </lineage>
</organism>
<protein>
    <recommendedName>
        <fullName evidence="1">Glycosyltransferase 2-like domain-containing protein</fullName>
    </recommendedName>
</protein>
<keyword evidence="3" id="KW-1185">Reference proteome</keyword>
<accession>A0A6V8NAX9</accession>
<comment type="caution">
    <text evidence="2">The sequence shown here is derived from an EMBL/GenBank/DDBJ whole genome shotgun (WGS) entry which is preliminary data.</text>
</comment>
<dbReference type="EMBL" id="BLXZ01000006">
    <property type="protein sequence ID" value="GFO69656.1"/>
    <property type="molecule type" value="Genomic_DNA"/>
</dbReference>
<gene>
    <name evidence="2" type="ORF">GMLC_32350</name>
</gene>
<evidence type="ECO:0000313" key="2">
    <source>
        <dbReference type="EMBL" id="GFO69656.1"/>
    </source>
</evidence>
<dbReference type="Gene3D" id="3.90.550.10">
    <property type="entry name" value="Spore Coat Polysaccharide Biosynthesis Protein SpsA, Chain A"/>
    <property type="match status" value="1"/>
</dbReference>
<dbReference type="SUPFAM" id="SSF53448">
    <property type="entry name" value="Nucleotide-diphospho-sugar transferases"/>
    <property type="match status" value="1"/>
</dbReference>
<dbReference type="InterPro" id="IPR001173">
    <property type="entry name" value="Glyco_trans_2-like"/>
</dbReference>
<dbReference type="AlphaFoldDB" id="A0A6V8NAX9"/>
<feature type="domain" description="Glycosyltransferase 2-like" evidence="1">
    <location>
        <begin position="7"/>
        <end position="94"/>
    </location>
</feature>
<sequence length="286" mass="31868">MVCRDSDTGSIDAVMEWAQSAQPPLPHKVVTVQREGHLPPLIAALDQCTGDIFCLIDDDAIPREDWLYRLEEDFRDPRVGGIGGTVVNHFQGIHAADCGRPRVEIPGKLSWFGRSGNHGPSVANSNLIEADCFIGCNMAFRKVALLNSFDLVLNGGSAISYETDVALNVKRKGFRLFYDPGSIVDHYLEPRKIDSKRGWNKGECFVYAHNLTYICLKHLSWYGKLGFALYFFVGGSWGCPGPATFLLSFLKGCPLSLREHFIPAMKGRFLGVISYLQNQHRVRKSS</sequence>
<reference evidence="3" key="1">
    <citation type="submission" date="2020-06" db="EMBL/GenBank/DDBJ databases">
        <title>Draft genomic sequecing of Geomonas sp. Red745.</title>
        <authorList>
            <person name="Itoh H."/>
            <person name="Xu Z.X."/>
            <person name="Ushijima N."/>
            <person name="Masuda Y."/>
            <person name="Shiratori Y."/>
            <person name="Senoo K."/>
        </authorList>
    </citation>
    <scope>NUCLEOTIDE SEQUENCE [LARGE SCALE GENOMIC DNA]</scope>
    <source>
        <strain evidence="3">Red745</strain>
    </source>
</reference>
<dbReference type="Pfam" id="PF00535">
    <property type="entry name" value="Glycos_transf_2"/>
    <property type="match status" value="1"/>
</dbReference>